<reference evidence="2" key="1">
    <citation type="journal article" date="2019" name="bioRxiv">
        <title>The Genome of the Zebra Mussel, Dreissena polymorpha: A Resource for Invasive Species Research.</title>
        <authorList>
            <person name="McCartney M.A."/>
            <person name="Auch B."/>
            <person name="Kono T."/>
            <person name="Mallez S."/>
            <person name="Zhang Y."/>
            <person name="Obille A."/>
            <person name="Becker A."/>
            <person name="Abrahante J.E."/>
            <person name="Garbe J."/>
            <person name="Badalamenti J.P."/>
            <person name="Herman A."/>
            <person name="Mangelson H."/>
            <person name="Liachko I."/>
            <person name="Sullivan S."/>
            <person name="Sone E.D."/>
            <person name="Koren S."/>
            <person name="Silverstein K.A.T."/>
            <person name="Beckman K.B."/>
            <person name="Gohl D.M."/>
        </authorList>
    </citation>
    <scope>NUCLEOTIDE SEQUENCE</scope>
    <source>
        <strain evidence="2">Duluth1</strain>
        <tissue evidence="2">Whole animal</tissue>
    </source>
</reference>
<evidence type="ECO:0000313" key="3">
    <source>
        <dbReference type="Proteomes" id="UP000828390"/>
    </source>
</evidence>
<dbReference type="EMBL" id="JAIWYP010000001">
    <property type="protein sequence ID" value="KAH3887697.1"/>
    <property type="molecule type" value="Genomic_DNA"/>
</dbReference>
<feature type="domain" description="MAM" evidence="1">
    <location>
        <begin position="1"/>
        <end position="52"/>
    </location>
</feature>
<dbReference type="InterPro" id="IPR000998">
    <property type="entry name" value="MAM_dom"/>
</dbReference>
<dbReference type="Proteomes" id="UP000828390">
    <property type="component" value="Unassembled WGS sequence"/>
</dbReference>
<evidence type="ECO:0000313" key="2">
    <source>
        <dbReference type="EMBL" id="KAH3887697.1"/>
    </source>
</evidence>
<proteinExistence type="predicted"/>
<dbReference type="Gene3D" id="2.60.120.200">
    <property type="match status" value="1"/>
</dbReference>
<reference evidence="2" key="2">
    <citation type="submission" date="2020-11" db="EMBL/GenBank/DDBJ databases">
        <authorList>
            <person name="McCartney M.A."/>
            <person name="Auch B."/>
            <person name="Kono T."/>
            <person name="Mallez S."/>
            <person name="Becker A."/>
            <person name="Gohl D.M."/>
            <person name="Silverstein K.A.T."/>
            <person name="Koren S."/>
            <person name="Bechman K.B."/>
            <person name="Herman A."/>
            <person name="Abrahante J.E."/>
            <person name="Garbe J."/>
        </authorList>
    </citation>
    <scope>NUCLEOTIDE SEQUENCE</scope>
    <source>
        <strain evidence="2">Duluth1</strain>
        <tissue evidence="2">Whole animal</tissue>
    </source>
</reference>
<dbReference type="GO" id="GO:0016020">
    <property type="term" value="C:membrane"/>
    <property type="evidence" value="ECO:0007669"/>
    <property type="project" value="InterPro"/>
</dbReference>
<gene>
    <name evidence="2" type="ORF">DPMN_011715</name>
</gene>
<keyword evidence="3" id="KW-1185">Reference proteome</keyword>
<evidence type="ECO:0000259" key="1">
    <source>
        <dbReference type="Pfam" id="PF00629"/>
    </source>
</evidence>
<name>A0A9D4N6N2_DREPO</name>
<accession>A0A9D4N6N2</accession>
<dbReference type="InterPro" id="IPR013320">
    <property type="entry name" value="ConA-like_dom_sf"/>
</dbReference>
<protein>
    <recommendedName>
        <fullName evidence="1">MAM domain-containing protein</fullName>
    </recommendedName>
</protein>
<sequence length="53" mass="5814">MYGTDINTLLVYQKSQQGTGLGNNIWKKSGNQGNLWVQATVTLQPQTGGYKVL</sequence>
<organism evidence="2 3">
    <name type="scientific">Dreissena polymorpha</name>
    <name type="common">Zebra mussel</name>
    <name type="synonym">Mytilus polymorpha</name>
    <dbReference type="NCBI Taxonomy" id="45954"/>
    <lineage>
        <taxon>Eukaryota</taxon>
        <taxon>Metazoa</taxon>
        <taxon>Spiralia</taxon>
        <taxon>Lophotrochozoa</taxon>
        <taxon>Mollusca</taxon>
        <taxon>Bivalvia</taxon>
        <taxon>Autobranchia</taxon>
        <taxon>Heteroconchia</taxon>
        <taxon>Euheterodonta</taxon>
        <taxon>Imparidentia</taxon>
        <taxon>Neoheterodontei</taxon>
        <taxon>Myida</taxon>
        <taxon>Dreissenoidea</taxon>
        <taxon>Dreissenidae</taxon>
        <taxon>Dreissena</taxon>
    </lineage>
</organism>
<dbReference type="AlphaFoldDB" id="A0A9D4N6N2"/>
<comment type="caution">
    <text evidence="2">The sequence shown here is derived from an EMBL/GenBank/DDBJ whole genome shotgun (WGS) entry which is preliminary data.</text>
</comment>
<dbReference type="SUPFAM" id="SSF49899">
    <property type="entry name" value="Concanavalin A-like lectins/glucanases"/>
    <property type="match status" value="1"/>
</dbReference>
<dbReference type="Pfam" id="PF00629">
    <property type="entry name" value="MAM"/>
    <property type="match status" value="1"/>
</dbReference>